<dbReference type="InterPro" id="IPR050352">
    <property type="entry name" value="ABCG_transporters"/>
</dbReference>
<keyword evidence="4 6" id="KW-1133">Transmembrane helix</keyword>
<evidence type="ECO:0000256" key="4">
    <source>
        <dbReference type="ARBA" id="ARBA00022989"/>
    </source>
</evidence>
<dbReference type="Gene3D" id="3.40.50.300">
    <property type="entry name" value="P-loop containing nucleotide triphosphate hydrolases"/>
    <property type="match status" value="1"/>
</dbReference>
<reference evidence="7 8" key="1">
    <citation type="submission" date="2018-11" db="EMBL/GenBank/DDBJ databases">
        <authorList>
            <consortium name="Pathogen Informatics"/>
        </authorList>
    </citation>
    <scope>NUCLEOTIDE SEQUENCE [LARGE SCALE GENOMIC DNA]</scope>
</reference>
<dbReference type="Proteomes" id="UP000050761">
    <property type="component" value="Unassembled WGS sequence"/>
</dbReference>
<dbReference type="PANTHER" id="PTHR48041:SF89">
    <property type="entry name" value="FI03229P"/>
    <property type="match status" value="1"/>
</dbReference>
<dbReference type="GO" id="GO:0005886">
    <property type="term" value="C:plasma membrane"/>
    <property type="evidence" value="ECO:0007669"/>
    <property type="project" value="TreeGrafter"/>
</dbReference>
<name>A0A183GRM2_HELPZ</name>
<evidence type="ECO:0000313" key="9">
    <source>
        <dbReference type="WBParaSite" id="HPBE_0002534201-mRNA-1"/>
    </source>
</evidence>
<evidence type="ECO:0000256" key="5">
    <source>
        <dbReference type="ARBA" id="ARBA00023136"/>
    </source>
</evidence>
<dbReference type="GO" id="GO:0042626">
    <property type="term" value="F:ATPase-coupled transmembrane transporter activity"/>
    <property type="evidence" value="ECO:0007669"/>
    <property type="project" value="TreeGrafter"/>
</dbReference>
<accession>A0A3P8E6B2</accession>
<feature type="transmembrane region" description="Helical" evidence="6">
    <location>
        <begin position="104"/>
        <end position="127"/>
    </location>
</feature>
<accession>A0A183GRM2</accession>
<dbReference type="PANTHER" id="PTHR48041">
    <property type="entry name" value="ABC TRANSPORTER G FAMILY MEMBER 28"/>
    <property type="match status" value="1"/>
</dbReference>
<evidence type="ECO:0000256" key="2">
    <source>
        <dbReference type="ARBA" id="ARBA00022448"/>
    </source>
</evidence>
<dbReference type="WBParaSite" id="HPBE_0002534201-mRNA-1">
    <property type="protein sequence ID" value="HPBE_0002534201-mRNA-1"/>
    <property type="gene ID" value="HPBE_0002534201"/>
</dbReference>
<evidence type="ECO:0000256" key="6">
    <source>
        <dbReference type="SAM" id="Phobius"/>
    </source>
</evidence>
<evidence type="ECO:0000313" key="8">
    <source>
        <dbReference type="Proteomes" id="UP000050761"/>
    </source>
</evidence>
<keyword evidence="2" id="KW-0813">Transport</keyword>
<dbReference type="AlphaFoldDB" id="A0A183GRM2"/>
<dbReference type="EMBL" id="UZAH01037754">
    <property type="protein sequence ID" value="VDP50650.1"/>
    <property type="molecule type" value="Genomic_DNA"/>
</dbReference>
<keyword evidence="5 6" id="KW-0472">Membrane</keyword>
<dbReference type="SUPFAM" id="SSF52540">
    <property type="entry name" value="P-loop containing nucleoside triphosphate hydrolases"/>
    <property type="match status" value="1"/>
</dbReference>
<proteinExistence type="predicted"/>
<dbReference type="InterPro" id="IPR027417">
    <property type="entry name" value="P-loop_NTPase"/>
</dbReference>
<comment type="subcellular location">
    <subcellularLocation>
        <location evidence="1">Membrane</location>
        <topology evidence="1">Multi-pass membrane protein</topology>
    </subcellularLocation>
</comment>
<dbReference type="OrthoDB" id="66620at2759"/>
<protein>
    <submittedName>
        <fullName evidence="9">ABC2_membrane_7 domain-containing protein</fullName>
    </submittedName>
</protein>
<keyword evidence="3 6" id="KW-0812">Transmembrane</keyword>
<reference evidence="9" key="2">
    <citation type="submission" date="2019-09" db="UniProtKB">
        <authorList>
            <consortium name="WormBaseParasite"/>
        </authorList>
    </citation>
    <scope>IDENTIFICATION</scope>
</reference>
<evidence type="ECO:0000313" key="7">
    <source>
        <dbReference type="EMBL" id="VDP50650.1"/>
    </source>
</evidence>
<gene>
    <name evidence="7" type="ORF">HPBE_LOCUS25341</name>
</gene>
<keyword evidence="8" id="KW-1185">Reference proteome</keyword>
<evidence type="ECO:0000256" key="1">
    <source>
        <dbReference type="ARBA" id="ARBA00004141"/>
    </source>
</evidence>
<sequence length="230" mass="25670">MLVCLDGCIFQHLYEKRLQIDQLVATLALAHQRHTLCSHLKKAEAVRLKIACELLKDTDILICDNVSKCMDIFEFAFVVDYLRDWAIKLNRIVILATSPSSFEILLMFSQCTIFMTICLILGTWVGARITGALLTSGRVVYMGIPSQMLQYFESIAFPCPKFKNPCDFYVDLATHDHQSPAAAAESTARIARLVQCWKQHKPSIPVAGKSTVSPTLCPPTMIASVGAIFR</sequence>
<evidence type="ECO:0000256" key="3">
    <source>
        <dbReference type="ARBA" id="ARBA00022692"/>
    </source>
</evidence>
<organism evidence="8 9">
    <name type="scientific">Heligmosomoides polygyrus</name>
    <name type="common">Parasitic roundworm</name>
    <dbReference type="NCBI Taxonomy" id="6339"/>
    <lineage>
        <taxon>Eukaryota</taxon>
        <taxon>Metazoa</taxon>
        <taxon>Ecdysozoa</taxon>
        <taxon>Nematoda</taxon>
        <taxon>Chromadorea</taxon>
        <taxon>Rhabditida</taxon>
        <taxon>Rhabditina</taxon>
        <taxon>Rhabditomorpha</taxon>
        <taxon>Strongyloidea</taxon>
        <taxon>Heligmosomidae</taxon>
        <taxon>Heligmosomoides</taxon>
    </lineage>
</organism>